<name>A0A317EH65_9PROT</name>
<dbReference type="Proteomes" id="UP000245461">
    <property type="component" value="Unassembled WGS sequence"/>
</dbReference>
<feature type="domain" description="MaoC-like" evidence="2">
    <location>
        <begin position="15"/>
        <end position="121"/>
    </location>
</feature>
<evidence type="ECO:0000256" key="1">
    <source>
        <dbReference type="ARBA" id="ARBA00023239"/>
    </source>
</evidence>
<dbReference type="FunFam" id="3.10.129.10:FF:000042">
    <property type="entry name" value="MaoC domain protein dehydratase"/>
    <property type="match status" value="1"/>
</dbReference>
<dbReference type="InterPro" id="IPR002539">
    <property type="entry name" value="MaoC-like_dom"/>
</dbReference>
<dbReference type="Gene3D" id="3.10.129.10">
    <property type="entry name" value="Hotdog Thioesterase"/>
    <property type="match status" value="1"/>
</dbReference>
<dbReference type="GO" id="GO:0019171">
    <property type="term" value="F:(3R)-hydroxyacyl-[acyl-carrier-protein] dehydratase activity"/>
    <property type="evidence" value="ECO:0007669"/>
    <property type="project" value="TreeGrafter"/>
</dbReference>
<evidence type="ECO:0000313" key="4">
    <source>
        <dbReference type="Proteomes" id="UP000245461"/>
    </source>
</evidence>
<dbReference type="PANTHER" id="PTHR43437:SF3">
    <property type="entry name" value="HYDROXYACYL-THIOESTER DEHYDRATASE TYPE 2, MITOCHONDRIAL"/>
    <property type="match status" value="1"/>
</dbReference>
<dbReference type="RefSeq" id="WP_109902453.1">
    <property type="nucleotide sequence ID" value="NZ_QGLE01000001.1"/>
</dbReference>
<dbReference type="CDD" id="cd03449">
    <property type="entry name" value="R_hydratase"/>
    <property type="match status" value="1"/>
</dbReference>
<keyword evidence="4" id="KW-1185">Reference proteome</keyword>
<organism evidence="3 4">
    <name type="scientific">Zavarzinia aquatilis</name>
    <dbReference type="NCBI Taxonomy" id="2211142"/>
    <lineage>
        <taxon>Bacteria</taxon>
        <taxon>Pseudomonadati</taxon>
        <taxon>Pseudomonadota</taxon>
        <taxon>Alphaproteobacteria</taxon>
        <taxon>Rhodospirillales</taxon>
        <taxon>Zavarziniaceae</taxon>
        <taxon>Zavarzinia</taxon>
    </lineage>
</organism>
<accession>A0A317EH65</accession>
<dbReference type="OrthoDB" id="9800237at2"/>
<dbReference type="SUPFAM" id="SSF54637">
    <property type="entry name" value="Thioesterase/thiol ester dehydrase-isomerase"/>
    <property type="match status" value="1"/>
</dbReference>
<dbReference type="EMBL" id="QGLE01000001">
    <property type="protein sequence ID" value="PWR25952.1"/>
    <property type="molecule type" value="Genomic_DNA"/>
</dbReference>
<proteinExistence type="predicted"/>
<dbReference type="InterPro" id="IPR050965">
    <property type="entry name" value="UPF0336/Enoyl-CoA_hydratase"/>
</dbReference>
<dbReference type="InterPro" id="IPR029069">
    <property type="entry name" value="HotDog_dom_sf"/>
</dbReference>
<dbReference type="GO" id="GO:0006633">
    <property type="term" value="P:fatty acid biosynthetic process"/>
    <property type="evidence" value="ECO:0007669"/>
    <property type="project" value="TreeGrafter"/>
</dbReference>
<evidence type="ECO:0000259" key="2">
    <source>
        <dbReference type="Pfam" id="PF01575"/>
    </source>
</evidence>
<dbReference type="PANTHER" id="PTHR43437">
    <property type="entry name" value="HYDROXYACYL-THIOESTER DEHYDRATASE TYPE 2, MITOCHONDRIAL-RELATED"/>
    <property type="match status" value="1"/>
</dbReference>
<dbReference type="Pfam" id="PF01575">
    <property type="entry name" value="MaoC_dehydratas"/>
    <property type="match status" value="1"/>
</dbReference>
<dbReference type="AlphaFoldDB" id="A0A317EH65"/>
<comment type="caution">
    <text evidence="3">The sequence shown here is derived from an EMBL/GenBank/DDBJ whole genome shotgun (WGS) entry which is preliminary data.</text>
</comment>
<evidence type="ECO:0000313" key="3">
    <source>
        <dbReference type="EMBL" id="PWR25952.1"/>
    </source>
</evidence>
<sequence>MSQHQGLYFEDLSIGQSATFSKTVTEADILMFAGVSGDTNPVHLDAEYAATTPFKERIAHGMLSAGLISAVLGTKLPGPGAIYVGQTLKFKAPVKIGDTVTAKAEVVELDAAKKRAVFATTCSIRGKTVVEGEATIMVPGRPVAV</sequence>
<gene>
    <name evidence="3" type="ORF">DKG74_03105</name>
</gene>
<protein>
    <submittedName>
        <fullName evidence="3">(R)-hydratase</fullName>
    </submittedName>
</protein>
<keyword evidence="1" id="KW-0456">Lyase</keyword>
<reference evidence="3 4" key="1">
    <citation type="submission" date="2018-05" db="EMBL/GenBank/DDBJ databases">
        <title>Zavarzinia sp. HR-AS.</title>
        <authorList>
            <person name="Lee Y."/>
            <person name="Jeon C.O."/>
        </authorList>
    </citation>
    <scope>NUCLEOTIDE SEQUENCE [LARGE SCALE GENOMIC DNA]</scope>
    <source>
        <strain evidence="3 4">HR-AS</strain>
    </source>
</reference>